<proteinExistence type="predicted"/>
<dbReference type="Proteomes" id="UP000013525">
    <property type="component" value="Unassembled WGS sequence"/>
</dbReference>
<keyword evidence="3" id="KW-1185">Reference proteome</keyword>
<keyword evidence="1" id="KW-0472">Membrane</keyword>
<organism evidence="2 3">
    <name type="scientific">Rhodococcus rhodnii LMG 5362</name>
    <dbReference type="NCBI Taxonomy" id="1273125"/>
    <lineage>
        <taxon>Bacteria</taxon>
        <taxon>Bacillati</taxon>
        <taxon>Actinomycetota</taxon>
        <taxon>Actinomycetes</taxon>
        <taxon>Mycobacteriales</taxon>
        <taxon>Nocardiaceae</taxon>
        <taxon>Rhodococcus</taxon>
    </lineage>
</organism>
<sequence>MGSLAGGLDFITEFVILVLSVAPAVITGSL</sequence>
<comment type="caution">
    <text evidence="2">The sequence shown here is derived from an EMBL/GenBank/DDBJ whole genome shotgun (WGS) entry which is preliminary data.</text>
</comment>
<evidence type="ECO:0000313" key="2">
    <source>
        <dbReference type="EMBL" id="EOM77945.1"/>
    </source>
</evidence>
<dbReference type="EMBL" id="APMY01000020">
    <property type="protein sequence ID" value="EOM77945.1"/>
    <property type="molecule type" value="Genomic_DNA"/>
</dbReference>
<keyword evidence="1" id="KW-0812">Transmembrane</keyword>
<gene>
    <name evidence="2" type="ORF">Rrhod_0619</name>
</gene>
<evidence type="ECO:0000313" key="3">
    <source>
        <dbReference type="Proteomes" id="UP000013525"/>
    </source>
</evidence>
<reference evidence="2 3" key="1">
    <citation type="journal article" date="2013" name="Genome Announc.">
        <title>Draft Genome Sequence of Rhodococcus rhodnii Strain LMG5362, a Symbiont of Rhodnius prolixus (Hemiptera, Reduviidae, Triatominae), the Principle Vector of Trypanosoma cruzi.</title>
        <authorList>
            <person name="Pachebat J.A."/>
            <person name="van Keulen G."/>
            <person name="Whitten M.M."/>
            <person name="Girdwood S."/>
            <person name="Del Sol R."/>
            <person name="Dyson P.J."/>
            <person name="Facey P.D."/>
        </authorList>
    </citation>
    <scope>NUCLEOTIDE SEQUENCE [LARGE SCALE GENOMIC DNA]</scope>
    <source>
        <strain evidence="2 3">LMG 5362</strain>
    </source>
</reference>
<dbReference type="AlphaFoldDB" id="R7WRP1"/>
<accession>R7WRP1</accession>
<protein>
    <submittedName>
        <fullName evidence="2">Uncharacterized protein</fullName>
    </submittedName>
</protein>
<evidence type="ECO:0000256" key="1">
    <source>
        <dbReference type="SAM" id="Phobius"/>
    </source>
</evidence>
<feature type="transmembrane region" description="Helical" evidence="1">
    <location>
        <begin position="7"/>
        <end position="26"/>
    </location>
</feature>
<name>R7WRP1_9NOCA</name>
<keyword evidence="1" id="KW-1133">Transmembrane helix</keyword>